<keyword evidence="4" id="KW-0411">Iron-sulfur</keyword>
<organism evidence="6">
    <name type="scientific">marine sediment metagenome</name>
    <dbReference type="NCBI Taxonomy" id="412755"/>
    <lineage>
        <taxon>unclassified sequences</taxon>
        <taxon>metagenomes</taxon>
        <taxon>ecological metagenomes</taxon>
    </lineage>
</organism>
<dbReference type="GO" id="GO:0046872">
    <property type="term" value="F:metal ion binding"/>
    <property type="evidence" value="ECO:0007669"/>
    <property type="project" value="UniProtKB-KW"/>
</dbReference>
<proteinExistence type="predicted"/>
<dbReference type="PROSITE" id="PS51379">
    <property type="entry name" value="4FE4S_FER_2"/>
    <property type="match status" value="1"/>
</dbReference>
<sequence>CIGCGNCAAVCNYDAIIMPYFTKEQIIAQIDAALAERPQEKVLVFACNWCSYAGADQAGIEKIQYPPSARIIRTMCSARLEEEMITRAFDKGAGAVLVTGCRLTEKGSDCHYNYANEHTKKRFNLWLRKLTRKGLEPERLQLHWNSASEGKEFAAKMREMDEIVKQHMAKATA</sequence>
<dbReference type="InterPro" id="IPR003813">
    <property type="entry name" value="MvhD/FlpD"/>
</dbReference>
<evidence type="ECO:0000256" key="2">
    <source>
        <dbReference type="ARBA" id="ARBA00023002"/>
    </source>
</evidence>
<dbReference type="GO" id="GO:0051536">
    <property type="term" value="F:iron-sulfur cluster binding"/>
    <property type="evidence" value="ECO:0007669"/>
    <property type="project" value="UniProtKB-KW"/>
</dbReference>
<keyword evidence="2" id="KW-0560">Oxidoreductase</keyword>
<gene>
    <name evidence="6" type="ORF">LCGC14_2706140</name>
</gene>
<dbReference type="Pfam" id="PF02662">
    <property type="entry name" value="FlpD"/>
    <property type="match status" value="1"/>
</dbReference>
<evidence type="ECO:0000256" key="3">
    <source>
        <dbReference type="ARBA" id="ARBA00023004"/>
    </source>
</evidence>
<feature type="domain" description="4Fe-4S ferredoxin-type" evidence="5">
    <location>
        <begin position="1"/>
        <end position="21"/>
    </location>
</feature>
<dbReference type="GO" id="GO:0016491">
    <property type="term" value="F:oxidoreductase activity"/>
    <property type="evidence" value="ECO:0007669"/>
    <property type="project" value="UniProtKB-KW"/>
</dbReference>
<reference evidence="6" key="1">
    <citation type="journal article" date="2015" name="Nature">
        <title>Complex archaea that bridge the gap between prokaryotes and eukaryotes.</title>
        <authorList>
            <person name="Spang A."/>
            <person name="Saw J.H."/>
            <person name="Jorgensen S.L."/>
            <person name="Zaremba-Niedzwiedzka K."/>
            <person name="Martijn J."/>
            <person name="Lind A.E."/>
            <person name="van Eijk R."/>
            <person name="Schleper C."/>
            <person name="Guy L."/>
            <person name="Ettema T.J."/>
        </authorList>
    </citation>
    <scope>NUCLEOTIDE SEQUENCE</scope>
</reference>
<comment type="caution">
    <text evidence="6">The sequence shown here is derived from an EMBL/GenBank/DDBJ whole genome shotgun (WGS) entry which is preliminary data.</text>
</comment>
<protein>
    <recommendedName>
        <fullName evidence="5">4Fe-4S ferredoxin-type domain-containing protein</fullName>
    </recommendedName>
</protein>
<dbReference type="AlphaFoldDB" id="A0A0F9C622"/>
<evidence type="ECO:0000313" key="6">
    <source>
        <dbReference type="EMBL" id="KKK92116.1"/>
    </source>
</evidence>
<dbReference type="EMBL" id="LAZR01048357">
    <property type="protein sequence ID" value="KKK92116.1"/>
    <property type="molecule type" value="Genomic_DNA"/>
</dbReference>
<name>A0A0F9C622_9ZZZZ</name>
<dbReference type="InterPro" id="IPR017896">
    <property type="entry name" value="4Fe4S_Fe-S-bd"/>
</dbReference>
<feature type="non-terminal residue" evidence="6">
    <location>
        <position position="1"/>
    </location>
</feature>
<evidence type="ECO:0000256" key="1">
    <source>
        <dbReference type="ARBA" id="ARBA00022723"/>
    </source>
</evidence>
<dbReference type="SUPFAM" id="SSF54862">
    <property type="entry name" value="4Fe-4S ferredoxins"/>
    <property type="match status" value="1"/>
</dbReference>
<accession>A0A0F9C622</accession>
<evidence type="ECO:0000259" key="5">
    <source>
        <dbReference type="PROSITE" id="PS51379"/>
    </source>
</evidence>
<keyword evidence="3" id="KW-0408">Iron</keyword>
<keyword evidence="1" id="KW-0479">Metal-binding</keyword>
<evidence type="ECO:0000256" key="4">
    <source>
        <dbReference type="ARBA" id="ARBA00023014"/>
    </source>
</evidence>